<name>A0A6J7ESA3_9ZZZZ</name>
<accession>A0A6J7ESA3</accession>
<gene>
    <name evidence="1" type="ORF">UFOPK3164_00812</name>
    <name evidence="2" type="ORF">UFOPK3427_01854</name>
    <name evidence="3" type="ORF">UFOPK4112_01404</name>
</gene>
<dbReference type="EMBL" id="CAFABE010000030">
    <property type="protein sequence ID" value="CAB4826676.1"/>
    <property type="molecule type" value="Genomic_DNA"/>
</dbReference>
<evidence type="ECO:0000313" key="3">
    <source>
        <dbReference type="EMBL" id="CAB5028461.1"/>
    </source>
</evidence>
<organism evidence="2">
    <name type="scientific">freshwater metagenome</name>
    <dbReference type="NCBI Taxonomy" id="449393"/>
    <lineage>
        <taxon>unclassified sequences</taxon>
        <taxon>metagenomes</taxon>
        <taxon>ecological metagenomes</taxon>
    </lineage>
</organism>
<protein>
    <submittedName>
        <fullName evidence="2">Unannotated protein</fullName>
    </submittedName>
</protein>
<reference evidence="2" key="1">
    <citation type="submission" date="2020-05" db="EMBL/GenBank/DDBJ databases">
        <authorList>
            <person name="Chiriac C."/>
            <person name="Salcher M."/>
            <person name="Ghai R."/>
            <person name="Kavagutti S V."/>
        </authorList>
    </citation>
    <scope>NUCLEOTIDE SEQUENCE</scope>
</reference>
<sequence>MAKEKVEEEVLEIDLEELEDLEEIAIVDEEDLGDPAEEDAEDDEEVVAAATALRRAEGEEDDEDVPDADDVEASLDTILKERLVVEDEVEEEGVIEVDDRGDGGERILPKQSDEFVCASCFLVKNTNQRADAKKNLCRDCV</sequence>
<evidence type="ECO:0000313" key="1">
    <source>
        <dbReference type="EMBL" id="CAB4826676.1"/>
    </source>
</evidence>
<dbReference type="InterPro" id="IPR025242">
    <property type="entry name" value="DUF4193"/>
</dbReference>
<dbReference type="EMBL" id="CAFBLT010000004">
    <property type="protein sequence ID" value="CAB4884184.1"/>
    <property type="molecule type" value="Genomic_DNA"/>
</dbReference>
<proteinExistence type="predicted"/>
<dbReference type="Pfam" id="PF13834">
    <property type="entry name" value="DUF4193"/>
    <property type="match status" value="1"/>
</dbReference>
<dbReference type="AlphaFoldDB" id="A0A6J7ESA3"/>
<dbReference type="EMBL" id="CAFBPM010000015">
    <property type="protein sequence ID" value="CAB5028461.1"/>
    <property type="molecule type" value="Genomic_DNA"/>
</dbReference>
<evidence type="ECO:0000313" key="2">
    <source>
        <dbReference type="EMBL" id="CAB4884184.1"/>
    </source>
</evidence>